<protein>
    <recommendedName>
        <fullName evidence="4">Branched-chain amino acid ABC transporter substrate-binding protein</fullName>
    </recommendedName>
</protein>
<comment type="caution">
    <text evidence="2">The sequence shown here is derived from an EMBL/GenBank/DDBJ whole genome shotgun (WGS) entry which is preliminary data.</text>
</comment>
<evidence type="ECO:0000313" key="3">
    <source>
        <dbReference type="Proteomes" id="UP001596494"/>
    </source>
</evidence>
<organism evidence="2 3">
    <name type="scientific">Halobacillus campisalis</name>
    <dbReference type="NCBI Taxonomy" id="435909"/>
    <lineage>
        <taxon>Bacteria</taxon>
        <taxon>Bacillati</taxon>
        <taxon>Bacillota</taxon>
        <taxon>Bacilli</taxon>
        <taxon>Bacillales</taxon>
        <taxon>Bacillaceae</taxon>
        <taxon>Halobacillus</taxon>
    </lineage>
</organism>
<sequence length="137" mass="15078">MMKKITDERLKLKNLENIRVLFMVQTIGIIGILGYDLVTKGMGSMTDNPVWYVLILTGVVSAYLSMSISVDHESSKNSPKKGLIISIVVSTFIAIGFGVLVTFTGDLGAGILVGGIVFVCFLASYLYLYYLRTKRQN</sequence>
<evidence type="ECO:0000313" key="2">
    <source>
        <dbReference type="EMBL" id="MFC7319795.1"/>
    </source>
</evidence>
<feature type="transmembrane region" description="Helical" evidence="1">
    <location>
        <begin position="50"/>
        <end position="70"/>
    </location>
</feature>
<keyword evidence="1" id="KW-0812">Transmembrane</keyword>
<evidence type="ECO:0000256" key="1">
    <source>
        <dbReference type="SAM" id="Phobius"/>
    </source>
</evidence>
<name>A0ABW2K0X7_9BACI</name>
<dbReference type="Proteomes" id="UP001596494">
    <property type="component" value="Unassembled WGS sequence"/>
</dbReference>
<keyword evidence="1" id="KW-0472">Membrane</keyword>
<keyword evidence="1" id="KW-1133">Transmembrane helix</keyword>
<accession>A0ABW2K0X7</accession>
<evidence type="ECO:0008006" key="4">
    <source>
        <dbReference type="Google" id="ProtNLM"/>
    </source>
</evidence>
<proteinExistence type="predicted"/>
<gene>
    <name evidence="2" type="ORF">ACFQMN_02700</name>
</gene>
<feature type="transmembrane region" description="Helical" evidence="1">
    <location>
        <begin position="20"/>
        <end position="38"/>
    </location>
</feature>
<keyword evidence="3" id="KW-1185">Reference proteome</keyword>
<feature type="transmembrane region" description="Helical" evidence="1">
    <location>
        <begin position="109"/>
        <end position="131"/>
    </location>
</feature>
<dbReference type="RefSeq" id="WP_352232231.1">
    <property type="nucleotide sequence ID" value="NZ_JAPVRC010000003.1"/>
</dbReference>
<reference evidence="3" key="1">
    <citation type="journal article" date="2019" name="Int. J. Syst. Evol. Microbiol.">
        <title>The Global Catalogue of Microorganisms (GCM) 10K type strain sequencing project: providing services to taxonomists for standard genome sequencing and annotation.</title>
        <authorList>
            <consortium name="The Broad Institute Genomics Platform"/>
            <consortium name="The Broad Institute Genome Sequencing Center for Infectious Disease"/>
            <person name="Wu L."/>
            <person name="Ma J."/>
        </authorList>
    </citation>
    <scope>NUCLEOTIDE SEQUENCE [LARGE SCALE GENOMIC DNA]</scope>
    <source>
        <strain evidence="3">CCUG 73951</strain>
    </source>
</reference>
<dbReference type="EMBL" id="JBHTBY010000001">
    <property type="protein sequence ID" value="MFC7319795.1"/>
    <property type="molecule type" value="Genomic_DNA"/>
</dbReference>
<feature type="transmembrane region" description="Helical" evidence="1">
    <location>
        <begin position="82"/>
        <end position="103"/>
    </location>
</feature>